<dbReference type="InterPro" id="IPR044068">
    <property type="entry name" value="CB"/>
</dbReference>
<reference evidence="5 6" key="1">
    <citation type="submission" date="2016-10" db="EMBL/GenBank/DDBJ databases">
        <authorList>
            <person name="de Groot N.N."/>
        </authorList>
    </citation>
    <scope>NUCLEOTIDE SEQUENCE [LARGE SCALE GENOMIC DNA]</scope>
    <source>
        <strain evidence="5 6">CGMCC 1.7727</strain>
    </source>
</reference>
<proteinExistence type="inferred from homology"/>
<dbReference type="SUPFAM" id="SSF56349">
    <property type="entry name" value="DNA breaking-rejoining enzymes"/>
    <property type="match status" value="1"/>
</dbReference>
<evidence type="ECO:0000256" key="3">
    <source>
        <dbReference type="PROSITE-ProRule" id="PRU01248"/>
    </source>
</evidence>
<keyword evidence="2 3" id="KW-0238">DNA-binding</keyword>
<evidence type="ECO:0000313" key="5">
    <source>
        <dbReference type="EMBL" id="SER11232.1"/>
    </source>
</evidence>
<dbReference type="InterPro" id="IPR004107">
    <property type="entry name" value="Integrase_SAM-like_N"/>
</dbReference>
<accession>A0A1H9LI96</accession>
<evidence type="ECO:0000313" key="6">
    <source>
        <dbReference type="Proteomes" id="UP000199687"/>
    </source>
</evidence>
<feature type="domain" description="Core-binding (CB)" evidence="4">
    <location>
        <begin position="1"/>
        <end position="83"/>
    </location>
</feature>
<comment type="similarity">
    <text evidence="1">Belongs to the 'phage' integrase family.</text>
</comment>
<dbReference type="EMBL" id="FOGL01000001">
    <property type="protein sequence ID" value="SER11232.1"/>
    <property type="molecule type" value="Genomic_DNA"/>
</dbReference>
<protein>
    <submittedName>
        <fullName evidence="5">Site-specific recombinase XerD</fullName>
    </submittedName>
</protein>
<dbReference type="RefSeq" id="WP_175480316.1">
    <property type="nucleotide sequence ID" value="NZ_FOGL01000001.1"/>
</dbReference>
<sequence length="284" mass="33773">MPYGFGKFLEEQGKSQQTIKDYQLVIKLFFQFIDKKFHKEKELYEINPRDVKDFLQDKLEKGSNRSTVNKYLSILRVFFDYAWQVGKVSIDPVMKIKSLPIHKKSIPPSAQSYVELLELLPEIRNHSDYTTQRKLVYLLALKGLRNVDFQFKKQDVQIERECVNLLLKNRIITFKDKADRELFIEQEKFIRHQDTPYFLITKKHNQSIFPIAFTTVVSHLEIISNDYSIDPKITVSRIRKEYATFLYQEKRMTIENIAYILGIEIASTTKLIRNSLEEKYRVKE</sequence>
<organism evidence="5 6">
    <name type="scientific">Gracilibacillus ureilyticus</name>
    <dbReference type="NCBI Taxonomy" id="531814"/>
    <lineage>
        <taxon>Bacteria</taxon>
        <taxon>Bacillati</taxon>
        <taxon>Bacillota</taxon>
        <taxon>Bacilli</taxon>
        <taxon>Bacillales</taxon>
        <taxon>Bacillaceae</taxon>
        <taxon>Gracilibacillus</taxon>
    </lineage>
</organism>
<name>A0A1H9LI96_9BACI</name>
<dbReference type="PANTHER" id="PTHR30349:SF41">
    <property type="entry name" value="INTEGRASE_RECOMBINASE PROTEIN MJ0367-RELATED"/>
    <property type="match status" value="1"/>
</dbReference>
<evidence type="ECO:0000256" key="2">
    <source>
        <dbReference type="ARBA" id="ARBA00023125"/>
    </source>
</evidence>
<gene>
    <name evidence="5" type="ORF">SAMN04487944_101271</name>
</gene>
<dbReference type="Gene3D" id="1.10.150.130">
    <property type="match status" value="1"/>
</dbReference>
<dbReference type="Proteomes" id="UP000199687">
    <property type="component" value="Unassembled WGS sequence"/>
</dbReference>
<dbReference type="PROSITE" id="PS51900">
    <property type="entry name" value="CB"/>
    <property type="match status" value="1"/>
</dbReference>
<dbReference type="PANTHER" id="PTHR30349">
    <property type="entry name" value="PHAGE INTEGRASE-RELATED"/>
    <property type="match status" value="1"/>
</dbReference>
<dbReference type="STRING" id="531814.SAMN04487944_101271"/>
<dbReference type="InterPro" id="IPR010998">
    <property type="entry name" value="Integrase_recombinase_N"/>
</dbReference>
<keyword evidence="6" id="KW-1185">Reference proteome</keyword>
<dbReference type="InterPro" id="IPR050090">
    <property type="entry name" value="Tyrosine_recombinase_XerCD"/>
</dbReference>
<evidence type="ECO:0000256" key="1">
    <source>
        <dbReference type="ARBA" id="ARBA00008857"/>
    </source>
</evidence>
<evidence type="ECO:0000259" key="4">
    <source>
        <dbReference type="PROSITE" id="PS51900"/>
    </source>
</evidence>
<dbReference type="AlphaFoldDB" id="A0A1H9LI96"/>
<dbReference type="InterPro" id="IPR011010">
    <property type="entry name" value="DNA_brk_join_enz"/>
</dbReference>
<dbReference type="Pfam" id="PF02899">
    <property type="entry name" value="Phage_int_SAM_1"/>
    <property type="match status" value="1"/>
</dbReference>
<dbReference type="GO" id="GO:0015074">
    <property type="term" value="P:DNA integration"/>
    <property type="evidence" value="ECO:0007669"/>
    <property type="project" value="InterPro"/>
</dbReference>
<dbReference type="GO" id="GO:0003677">
    <property type="term" value="F:DNA binding"/>
    <property type="evidence" value="ECO:0007669"/>
    <property type="project" value="UniProtKB-UniRule"/>
</dbReference>